<sequence>RSAVTRTGGAESDEFEQVLMMNAKEAFVQYLVKCRRTVLARKDVTIPAAKAVDTALLGLWVDSGDDKDLIQLLESHNACIPDLCEQKLQESKKYYALLLWHRSHKNFKETLSIWKR</sequence>
<dbReference type="PANTHER" id="PTHR12894:SF27">
    <property type="entry name" value="TRANSFORMING GROWTH FACTOR-BETA RECEPTOR-ASSOCIATED PROTEIN 1"/>
    <property type="match status" value="1"/>
</dbReference>
<dbReference type="InterPro" id="IPR032914">
    <property type="entry name" value="Vam6/VPS39/TRAP1"/>
</dbReference>
<gene>
    <name evidence="2" type="ORF">BGW38_006162</name>
</gene>
<dbReference type="EMBL" id="JAABOA010003928">
    <property type="protein sequence ID" value="KAF9578178.1"/>
    <property type="molecule type" value="Genomic_DNA"/>
</dbReference>
<dbReference type="AlphaFoldDB" id="A0A9P6FM45"/>
<reference evidence="2" key="1">
    <citation type="journal article" date="2020" name="Fungal Divers.">
        <title>Resolving the Mortierellaceae phylogeny through synthesis of multi-gene phylogenetics and phylogenomics.</title>
        <authorList>
            <person name="Vandepol N."/>
            <person name="Liber J."/>
            <person name="Desiro A."/>
            <person name="Na H."/>
            <person name="Kennedy M."/>
            <person name="Barry K."/>
            <person name="Grigoriev I.V."/>
            <person name="Miller A.N."/>
            <person name="O'Donnell K."/>
            <person name="Stajich J.E."/>
            <person name="Bonito G."/>
        </authorList>
    </citation>
    <scope>NUCLEOTIDE SEQUENCE</scope>
    <source>
        <strain evidence="2">KOD1015</strain>
    </source>
</reference>
<name>A0A9P6FM45_9FUNG</name>
<organism evidence="2 3">
    <name type="scientific">Lunasporangiospora selenospora</name>
    <dbReference type="NCBI Taxonomy" id="979761"/>
    <lineage>
        <taxon>Eukaryota</taxon>
        <taxon>Fungi</taxon>
        <taxon>Fungi incertae sedis</taxon>
        <taxon>Mucoromycota</taxon>
        <taxon>Mortierellomycotina</taxon>
        <taxon>Mortierellomycetes</taxon>
        <taxon>Mortierellales</taxon>
        <taxon>Mortierellaceae</taxon>
        <taxon>Lunasporangiospora</taxon>
    </lineage>
</organism>
<feature type="domain" description="Vacuolar sorting protein 39/Transforming growth factor beta receptor-associated" evidence="1">
    <location>
        <begin position="52"/>
        <end position="115"/>
    </location>
</feature>
<evidence type="ECO:0000313" key="3">
    <source>
        <dbReference type="Proteomes" id="UP000780801"/>
    </source>
</evidence>
<dbReference type="InterPro" id="IPR019452">
    <property type="entry name" value="VPS39/TGF_beta_rcpt-assoc_1"/>
</dbReference>
<protein>
    <recommendedName>
        <fullName evidence="1">Vacuolar sorting protein 39/Transforming growth factor beta receptor-associated domain-containing protein</fullName>
    </recommendedName>
</protein>
<dbReference type="PANTHER" id="PTHR12894">
    <property type="entry name" value="CNH DOMAIN CONTAINING"/>
    <property type="match status" value="1"/>
</dbReference>
<dbReference type="GO" id="GO:0034058">
    <property type="term" value="P:endosomal vesicle fusion"/>
    <property type="evidence" value="ECO:0007669"/>
    <property type="project" value="TreeGrafter"/>
</dbReference>
<feature type="non-terminal residue" evidence="2">
    <location>
        <position position="1"/>
    </location>
</feature>
<evidence type="ECO:0000259" key="1">
    <source>
        <dbReference type="Pfam" id="PF10366"/>
    </source>
</evidence>
<dbReference type="OrthoDB" id="10258882at2759"/>
<keyword evidence="3" id="KW-1185">Reference proteome</keyword>
<dbReference type="GO" id="GO:0006914">
    <property type="term" value="P:autophagy"/>
    <property type="evidence" value="ECO:0007669"/>
    <property type="project" value="TreeGrafter"/>
</dbReference>
<evidence type="ECO:0000313" key="2">
    <source>
        <dbReference type="EMBL" id="KAF9578178.1"/>
    </source>
</evidence>
<dbReference type="Proteomes" id="UP000780801">
    <property type="component" value="Unassembled WGS sequence"/>
</dbReference>
<comment type="caution">
    <text evidence="2">The sequence shown here is derived from an EMBL/GenBank/DDBJ whole genome shotgun (WGS) entry which is preliminary data.</text>
</comment>
<proteinExistence type="predicted"/>
<dbReference type="Pfam" id="PF10366">
    <property type="entry name" value="Vps39_1"/>
    <property type="match status" value="1"/>
</dbReference>
<accession>A0A9P6FM45</accession>
<dbReference type="GO" id="GO:0005737">
    <property type="term" value="C:cytoplasm"/>
    <property type="evidence" value="ECO:0007669"/>
    <property type="project" value="TreeGrafter"/>
</dbReference>
<dbReference type="GO" id="GO:0016020">
    <property type="term" value="C:membrane"/>
    <property type="evidence" value="ECO:0007669"/>
    <property type="project" value="TreeGrafter"/>
</dbReference>